<name>A0A2U1ZY98_9MICO</name>
<dbReference type="AlphaFoldDB" id="A0A2U1ZY98"/>
<proteinExistence type="predicted"/>
<accession>A0A2U1ZY98</accession>
<dbReference type="Proteomes" id="UP000245166">
    <property type="component" value="Unassembled WGS sequence"/>
</dbReference>
<gene>
    <name evidence="2" type="ORF">C8046_15825</name>
</gene>
<sequence length="141" mass="13661">MLLASLWVVVAAGFVQVRACVPTVGLLGDAHLLLLRPAADCPSGAALDEGGVLAVVGTVALTTLAAHLAGMGALAGLGTVVARATSLVARLLEAVLPGRRAPGHVVAVVRRAALSGATAVVGAVRGAASSVVGLRAPPLAA</sequence>
<dbReference type="EMBL" id="PYHR01000002">
    <property type="protein sequence ID" value="PWD51892.1"/>
    <property type="molecule type" value="Genomic_DNA"/>
</dbReference>
<protein>
    <submittedName>
        <fullName evidence="2">Uncharacterized protein</fullName>
    </submittedName>
</protein>
<reference evidence="2 3" key="1">
    <citation type="submission" date="2018-03" db="EMBL/GenBank/DDBJ databases">
        <title>Genome assembly of novel Miniimonas species PCH200.</title>
        <authorList>
            <person name="Thakur V."/>
            <person name="Kumar V."/>
            <person name="Singh D."/>
        </authorList>
    </citation>
    <scope>NUCLEOTIDE SEQUENCE [LARGE SCALE GENOMIC DNA]</scope>
    <source>
        <strain evidence="2 3">PCH200</strain>
    </source>
</reference>
<keyword evidence="1" id="KW-0812">Transmembrane</keyword>
<evidence type="ECO:0000313" key="2">
    <source>
        <dbReference type="EMBL" id="PWD51892.1"/>
    </source>
</evidence>
<keyword evidence="1" id="KW-1133">Transmembrane helix</keyword>
<feature type="transmembrane region" description="Helical" evidence="1">
    <location>
        <begin position="52"/>
        <end position="82"/>
    </location>
</feature>
<keyword evidence="1" id="KW-0472">Membrane</keyword>
<organism evidence="2 3">
    <name type="scientific">Serinibacter arcticus</name>
    <dbReference type="NCBI Taxonomy" id="1655435"/>
    <lineage>
        <taxon>Bacteria</taxon>
        <taxon>Bacillati</taxon>
        <taxon>Actinomycetota</taxon>
        <taxon>Actinomycetes</taxon>
        <taxon>Micrococcales</taxon>
        <taxon>Beutenbergiaceae</taxon>
        <taxon>Serinibacter</taxon>
    </lineage>
</organism>
<evidence type="ECO:0000313" key="3">
    <source>
        <dbReference type="Proteomes" id="UP000245166"/>
    </source>
</evidence>
<comment type="caution">
    <text evidence="2">The sequence shown here is derived from an EMBL/GenBank/DDBJ whole genome shotgun (WGS) entry which is preliminary data.</text>
</comment>
<keyword evidence="3" id="KW-1185">Reference proteome</keyword>
<evidence type="ECO:0000256" key="1">
    <source>
        <dbReference type="SAM" id="Phobius"/>
    </source>
</evidence>